<evidence type="ECO:0000313" key="1">
    <source>
        <dbReference type="EMBL" id="PWL40244.1"/>
    </source>
</evidence>
<name>A0A316L2H3_9FLAO</name>
<dbReference type="RefSeq" id="WP_109660889.1">
    <property type="nucleotide sequence ID" value="NZ_QGEG01000001.1"/>
</dbReference>
<organism evidence="1 2">
    <name type="scientific">Flagellimonas aquimarina</name>
    <dbReference type="NCBI Taxonomy" id="2201895"/>
    <lineage>
        <taxon>Bacteria</taxon>
        <taxon>Pseudomonadati</taxon>
        <taxon>Bacteroidota</taxon>
        <taxon>Flavobacteriia</taxon>
        <taxon>Flavobacteriales</taxon>
        <taxon>Flavobacteriaceae</taxon>
        <taxon>Flagellimonas</taxon>
    </lineage>
</organism>
<dbReference type="EMBL" id="QGEG01000001">
    <property type="protein sequence ID" value="PWL40244.1"/>
    <property type="molecule type" value="Genomic_DNA"/>
</dbReference>
<evidence type="ECO:0000313" key="2">
    <source>
        <dbReference type="Proteomes" id="UP000245762"/>
    </source>
</evidence>
<accession>A0A316L2H3</accession>
<keyword evidence="2" id="KW-1185">Reference proteome</keyword>
<protein>
    <recommendedName>
        <fullName evidence="3">Bacteriocin</fullName>
    </recommendedName>
</protein>
<evidence type="ECO:0008006" key="3">
    <source>
        <dbReference type="Google" id="ProtNLM"/>
    </source>
</evidence>
<sequence length="59" mass="6332">MKKLNLGSELSKNEQKKVTGGATLLCNASWSQVVYNFPSCSMAATYCAAAQGSTVNYCY</sequence>
<dbReference type="Proteomes" id="UP000245762">
    <property type="component" value="Unassembled WGS sequence"/>
</dbReference>
<dbReference type="AlphaFoldDB" id="A0A316L2H3"/>
<reference evidence="1 2" key="1">
    <citation type="submission" date="2018-05" db="EMBL/GenBank/DDBJ databases">
        <title>Complete genome sequence of Flagellimonas aquimarina ECD12 isolated from seaweed Ecklonia cava.</title>
        <authorList>
            <person name="Choi S."/>
            <person name="Seong C."/>
        </authorList>
    </citation>
    <scope>NUCLEOTIDE SEQUENCE [LARGE SCALE GENOMIC DNA]</scope>
    <source>
        <strain evidence="1 2">ECD12</strain>
    </source>
</reference>
<gene>
    <name evidence="1" type="ORF">DKG77_05320</name>
</gene>
<proteinExistence type="predicted"/>
<comment type="caution">
    <text evidence="1">The sequence shown here is derived from an EMBL/GenBank/DDBJ whole genome shotgun (WGS) entry which is preliminary data.</text>
</comment>